<protein>
    <submittedName>
        <fullName evidence="2">Transposase IS66 family protein</fullName>
    </submittedName>
</protein>
<dbReference type="PANTHER" id="PTHR33678:SF1">
    <property type="entry name" value="BLL1576 PROTEIN"/>
    <property type="match status" value="1"/>
</dbReference>
<accession>A0A1S8N687</accession>
<proteinExistence type="predicted"/>
<feature type="domain" description="Transposase IS66 central" evidence="1">
    <location>
        <begin position="15"/>
        <end position="109"/>
    </location>
</feature>
<dbReference type="PANTHER" id="PTHR33678">
    <property type="entry name" value="BLL1576 PROTEIN"/>
    <property type="match status" value="1"/>
</dbReference>
<dbReference type="InterPro" id="IPR052344">
    <property type="entry name" value="Transposase-related"/>
</dbReference>
<dbReference type="RefSeq" id="WP_242949932.1">
    <property type="nucleotide sequence ID" value="NZ_LZYZ01000004.1"/>
</dbReference>
<evidence type="ECO:0000313" key="3">
    <source>
        <dbReference type="Proteomes" id="UP000191154"/>
    </source>
</evidence>
<reference evidence="2 3" key="1">
    <citation type="submission" date="2016-05" db="EMBL/GenBank/DDBJ databases">
        <title>Microbial solvent formation.</title>
        <authorList>
            <person name="Poehlein A."/>
            <person name="Montoya Solano J.D."/>
            <person name="Flitsch S."/>
            <person name="Krabben P."/>
            <person name="Duerre P."/>
            <person name="Daniel R."/>
        </authorList>
    </citation>
    <scope>NUCLEOTIDE SEQUENCE [LARGE SCALE GENOMIC DNA]</scope>
    <source>
        <strain evidence="2 3">L1-8</strain>
    </source>
</reference>
<dbReference type="Pfam" id="PF03050">
    <property type="entry name" value="DDE_Tnp_IS66"/>
    <property type="match status" value="1"/>
</dbReference>
<dbReference type="InterPro" id="IPR004291">
    <property type="entry name" value="Transposase_IS66_central"/>
</dbReference>
<dbReference type="EMBL" id="LZYZ01000004">
    <property type="protein sequence ID" value="OOM11957.1"/>
    <property type="molecule type" value="Genomic_DNA"/>
</dbReference>
<dbReference type="Proteomes" id="UP000191154">
    <property type="component" value="Unassembled WGS sequence"/>
</dbReference>
<organism evidence="2 3">
    <name type="scientific">Clostridium saccharobutylicum</name>
    <dbReference type="NCBI Taxonomy" id="169679"/>
    <lineage>
        <taxon>Bacteria</taxon>
        <taxon>Bacillati</taxon>
        <taxon>Bacillota</taxon>
        <taxon>Clostridia</taxon>
        <taxon>Eubacteriales</taxon>
        <taxon>Clostridiaceae</taxon>
        <taxon>Clostridium</taxon>
    </lineage>
</organism>
<evidence type="ECO:0000259" key="1">
    <source>
        <dbReference type="Pfam" id="PF03050"/>
    </source>
</evidence>
<sequence length="135" mass="15538">MNTSKFPDGITNTVQYGEKVKSAAVYLTQYQLIPYKGCNELIEDLFGIGLSQGTIVNLNNKCHEELETIEANIKDSITNNLDAVHFDETGIYIDKKRQWLHVASNDNSILLHSCFFNINYFIYKFHSLCKMRNHN</sequence>
<comment type="caution">
    <text evidence="2">The sequence shown here is derived from an EMBL/GenBank/DDBJ whole genome shotgun (WGS) entry which is preliminary data.</text>
</comment>
<name>A0A1S8N687_CLOSA</name>
<dbReference type="AlphaFoldDB" id="A0A1S8N687"/>
<evidence type="ECO:0000313" key="2">
    <source>
        <dbReference type="EMBL" id="OOM11957.1"/>
    </source>
</evidence>
<gene>
    <name evidence="2" type="ORF">CLOSAC_23860</name>
</gene>